<comment type="caution">
    <text evidence="1">The sequence shown here is derived from an EMBL/GenBank/DDBJ whole genome shotgun (WGS) entry which is preliminary data.</text>
</comment>
<dbReference type="EMBL" id="BAABDS010000036">
    <property type="protein sequence ID" value="GAA3714247.1"/>
    <property type="molecule type" value="Genomic_DNA"/>
</dbReference>
<keyword evidence="2" id="KW-1185">Reference proteome</keyword>
<reference evidence="2" key="1">
    <citation type="journal article" date="2019" name="Int. J. Syst. Evol. Microbiol.">
        <title>The Global Catalogue of Microorganisms (GCM) 10K type strain sequencing project: providing services to taxonomists for standard genome sequencing and annotation.</title>
        <authorList>
            <consortium name="The Broad Institute Genomics Platform"/>
            <consortium name="The Broad Institute Genome Sequencing Center for Infectious Disease"/>
            <person name="Wu L."/>
            <person name="Ma J."/>
        </authorList>
    </citation>
    <scope>NUCLEOTIDE SEQUENCE [LARGE SCALE GENOMIC DNA]</scope>
    <source>
        <strain evidence="2">JCM 17329</strain>
    </source>
</reference>
<dbReference type="Proteomes" id="UP001501479">
    <property type="component" value="Unassembled WGS sequence"/>
</dbReference>
<name>A0ABP7E5Z4_9GAMM</name>
<evidence type="ECO:0000313" key="1">
    <source>
        <dbReference type="EMBL" id="GAA3714247.1"/>
    </source>
</evidence>
<dbReference type="RefSeq" id="WP_344964899.1">
    <property type="nucleotide sequence ID" value="NZ_BAABDS010000036.1"/>
</dbReference>
<sequence>MNSDYEQEVTCPEKHLSLIDKLRARRERYEWELKNSFEHHIFDIYRDGKSRKKVSNDGEMVWDRKNKSLKRLMKYAGLDDLDLGLIGFIFADYLLNNQHLLKVDGSVGETYYSNTVARDFSLYLRKEYGIKVGTIGLSLPDLKYMSKKQRGLIHSAYQALALLQRAIRQNGRLVSFTLLLPTELVQKQLDSGGLENARKKIARKITDSLKDLKDDMMVNLELELPEVGEGIHNPHLHGLVIIPGPCDNELEFKYAKDRIRKIMISAVGKTNNARHQLQFDSFYSQGWMTYIRKNIEAVSELIGGSANISSNPVRAAGTAFYNIVKAEMESKERVLEVSTKALSSSEL</sequence>
<accession>A0ABP7E5Z4</accession>
<gene>
    <name evidence="1" type="ORF">GCM10022421_22000</name>
</gene>
<organism evidence="1 2">
    <name type="scientific">Oceanisphaera sediminis</name>
    <dbReference type="NCBI Taxonomy" id="981381"/>
    <lineage>
        <taxon>Bacteria</taxon>
        <taxon>Pseudomonadati</taxon>
        <taxon>Pseudomonadota</taxon>
        <taxon>Gammaproteobacteria</taxon>
        <taxon>Aeromonadales</taxon>
        <taxon>Aeromonadaceae</taxon>
        <taxon>Oceanisphaera</taxon>
    </lineage>
</organism>
<evidence type="ECO:0000313" key="2">
    <source>
        <dbReference type="Proteomes" id="UP001501479"/>
    </source>
</evidence>
<evidence type="ECO:0008006" key="3">
    <source>
        <dbReference type="Google" id="ProtNLM"/>
    </source>
</evidence>
<protein>
    <recommendedName>
        <fullName evidence="3">Replication protein</fullName>
    </recommendedName>
</protein>
<proteinExistence type="predicted"/>